<dbReference type="GO" id="GO:1990234">
    <property type="term" value="C:transferase complex"/>
    <property type="evidence" value="ECO:0007669"/>
    <property type="project" value="UniProtKB-ARBA"/>
</dbReference>
<sequence>MTEERSQDKSSESSNVEKQGGLATKVVATASTLMGPRLKGLPAVFRNEMFQKAINNALGDEQRNEKLLKKHGGEIRVELLTKQLRQERKLRGKAWKRKDFDVLSDEMLQAIPGEEVGEDRSVENEKGDVSNSDKSNNTSSSRSSSNNDNDNDNDRESAFSLFQGFTATIPGVDDELEQIKQGSSRLLEFDAGSGSLMTNGPLKLGSMLPPNVTEDKIRHSGSRKQLNGFKEDINFRLDLLEIRKGLSANEIDEIDSKIDCLYKQRKLVFDRISSFERGQSYLEDQLSAIEARLQAVPVERTESGSASDDNADNSGSGIRLSNATSKLSNNTSKLGNATSNLSNNTSKLSNATQSSYRATANGNVAGMSRVSLSSNSSDKSPPGFFDAEEIAPSQIRKHKPTLQKYFKPGERISSFKAHDDSVTCLVFDEPFGKLVTASRDSTVKVWNLSSEKCIGQLKGHLASVHSLALDGGVVATGSIDATVKLWDLTQAGKPCLMKSLDGHMDEVTALGMSSGVLVSGSADKTIRQWDVRTGRCVATIDVVWAVNSRRDDSRILDTSFSFSRPGNLARMPAMATGWDQSQYPFTAALQCFDAALASGGSDGIVRLWDLRTGEVVRQLLGHTGPITSLQFDDTCLVTGSADSTVRIWDLRTGKIIDSFSYDSPITSLQFDYSKVVCTNGCNTVKIYDRITGQHRECGPGLENTASSIINFARYSQGYLVEGRRDGTVGIWAI</sequence>
<dbReference type="PRINTS" id="PR00320">
    <property type="entry name" value="GPROTEINBRPT"/>
</dbReference>
<dbReference type="PROSITE" id="PS50082">
    <property type="entry name" value="WD_REPEATS_2"/>
    <property type="match status" value="5"/>
</dbReference>
<dbReference type="InterPro" id="IPR019775">
    <property type="entry name" value="WD40_repeat_CS"/>
</dbReference>
<name>A0A7D9H118_DEKBR</name>
<evidence type="ECO:0000256" key="1">
    <source>
        <dbReference type="ARBA" id="ARBA00022574"/>
    </source>
</evidence>
<feature type="compositionally biased region" description="Low complexity" evidence="4">
    <location>
        <begin position="130"/>
        <end position="148"/>
    </location>
</feature>
<dbReference type="Gene3D" id="2.130.10.10">
    <property type="entry name" value="YVTN repeat-like/Quinoprotein amine dehydrogenase"/>
    <property type="match status" value="2"/>
</dbReference>
<dbReference type="PANTHER" id="PTHR22847">
    <property type="entry name" value="WD40 REPEAT PROTEIN"/>
    <property type="match status" value="1"/>
</dbReference>
<feature type="region of interest" description="Disordered" evidence="4">
    <location>
        <begin position="299"/>
        <end position="350"/>
    </location>
</feature>
<dbReference type="PROSITE" id="PS00678">
    <property type="entry name" value="WD_REPEATS_1"/>
    <property type="match status" value="4"/>
</dbReference>
<reference evidence="5 6" key="1">
    <citation type="submission" date="2019-07" db="EMBL/GenBank/DDBJ databases">
        <authorList>
            <person name="Friedrich A."/>
            <person name="Schacherer J."/>
        </authorList>
    </citation>
    <scope>NUCLEOTIDE SEQUENCE [LARGE SCALE GENOMIC DNA]</scope>
</reference>
<keyword evidence="6" id="KW-1185">Reference proteome</keyword>
<feature type="region of interest" description="Disordered" evidence="4">
    <location>
        <begin position="111"/>
        <end position="156"/>
    </location>
</feature>
<organism evidence="5 6">
    <name type="scientific">Dekkera bruxellensis</name>
    <name type="common">Brettanomyces custersii</name>
    <dbReference type="NCBI Taxonomy" id="5007"/>
    <lineage>
        <taxon>Eukaryota</taxon>
        <taxon>Fungi</taxon>
        <taxon>Dikarya</taxon>
        <taxon>Ascomycota</taxon>
        <taxon>Saccharomycotina</taxon>
        <taxon>Pichiomycetes</taxon>
        <taxon>Pichiales</taxon>
        <taxon>Pichiaceae</taxon>
        <taxon>Brettanomyces</taxon>
    </lineage>
</organism>
<evidence type="ECO:0000313" key="5">
    <source>
        <dbReference type="EMBL" id="VUG18982.1"/>
    </source>
</evidence>
<feature type="repeat" description="WD" evidence="3">
    <location>
        <begin position="619"/>
        <end position="658"/>
    </location>
</feature>
<dbReference type="AlphaFoldDB" id="A0A7D9H118"/>
<keyword evidence="1 3" id="KW-0853">WD repeat</keyword>
<feature type="compositionally biased region" description="Low complexity" evidence="4">
    <location>
        <begin position="303"/>
        <end position="317"/>
    </location>
</feature>
<feature type="region of interest" description="Disordered" evidence="4">
    <location>
        <begin position="1"/>
        <end position="22"/>
    </location>
</feature>
<feature type="repeat" description="WD" evidence="3">
    <location>
        <begin position="415"/>
        <end position="456"/>
    </location>
</feature>
<dbReference type="InterPro" id="IPR036322">
    <property type="entry name" value="WD40_repeat_dom_sf"/>
</dbReference>
<feature type="repeat" description="WD" evidence="3">
    <location>
        <begin position="457"/>
        <end position="488"/>
    </location>
</feature>
<evidence type="ECO:0000256" key="3">
    <source>
        <dbReference type="PROSITE-ProRule" id="PRU00221"/>
    </source>
</evidence>
<feature type="compositionally biased region" description="Basic and acidic residues" evidence="4">
    <location>
        <begin position="118"/>
        <end position="128"/>
    </location>
</feature>
<dbReference type="Pfam" id="PF00400">
    <property type="entry name" value="WD40"/>
    <property type="match status" value="4"/>
</dbReference>
<evidence type="ECO:0000313" key="6">
    <source>
        <dbReference type="Proteomes" id="UP000478008"/>
    </source>
</evidence>
<feature type="compositionally biased region" description="Basic and acidic residues" evidence="4">
    <location>
        <begin position="1"/>
        <end position="11"/>
    </location>
</feature>
<dbReference type="InterPro" id="IPR001680">
    <property type="entry name" value="WD40_rpt"/>
</dbReference>
<dbReference type="CDD" id="cd00200">
    <property type="entry name" value="WD40"/>
    <property type="match status" value="1"/>
</dbReference>
<dbReference type="SMART" id="SM00320">
    <property type="entry name" value="WD40"/>
    <property type="match status" value="6"/>
</dbReference>
<protein>
    <submittedName>
        <fullName evidence="5">DEBR0S4_07536g1_1</fullName>
    </submittedName>
</protein>
<feature type="repeat" description="WD" evidence="3">
    <location>
        <begin position="500"/>
        <end position="539"/>
    </location>
</feature>
<dbReference type="CDD" id="cd22881">
    <property type="entry name" value="Mdv1_N"/>
    <property type="match status" value="1"/>
</dbReference>
<dbReference type="InterPro" id="IPR020472">
    <property type="entry name" value="WD40_PAC1"/>
</dbReference>
<dbReference type="Gene3D" id="6.10.280.220">
    <property type="match status" value="1"/>
</dbReference>
<keyword evidence="2" id="KW-0677">Repeat</keyword>
<dbReference type="PROSITE" id="PS50294">
    <property type="entry name" value="WD_REPEATS_REGION"/>
    <property type="match status" value="4"/>
</dbReference>
<dbReference type="InterPro" id="IPR015943">
    <property type="entry name" value="WD40/YVTN_repeat-like_dom_sf"/>
</dbReference>
<gene>
    <name evidence="5" type="ORF">DEBR0S4_07536G</name>
</gene>
<proteinExistence type="predicted"/>
<accession>A0A7D9H118</accession>
<dbReference type="EMBL" id="CABFWN010000004">
    <property type="protein sequence ID" value="VUG18982.1"/>
    <property type="molecule type" value="Genomic_DNA"/>
</dbReference>
<feature type="repeat" description="WD" evidence="3">
    <location>
        <begin position="596"/>
        <end position="618"/>
    </location>
</feature>
<dbReference type="Proteomes" id="UP000478008">
    <property type="component" value="Unassembled WGS sequence"/>
</dbReference>
<dbReference type="SUPFAM" id="SSF50978">
    <property type="entry name" value="WD40 repeat-like"/>
    <property type="match status" value="1"/>
</dbReference>
<feature type="compositionally biased region" description="Polar residues" evidence="4">
    <location>
        <begin position="319"/>
        <end position="335"/>
    </location>
</feature>
<evidence type="ECO:0000256" key="4">
    <source>
        <dbReference type="SAM" id="MobiDB-lite"/>
    </source>
</evidence>
<evidence type="ECO:0000256" key="2">
    <source>
        <dbReference type="ARBA" id="ARBA00022737"/>
    </source>
</evidence>
<dbReference type="PANTHER" id="PTHR22847:SF637">
    <property type="entry name" value="WD REPEAT DOMAIN 5B"/>
    <property type="match status" value="1"/>
</dbReference>
<feature type="compositionally biased region" description="Low complexity" evidence="4">
    <location>
        <begin position="336"/>
        <end position="350"/>
    </location>
</feature>